<comment type="similarity">
    <text evidence="5">In the C-terminal section; belongs to the NnrD/CARKD family.</text>
</comment>
<dbReference type="Gene3D" id="3.40.1190.20">
    <property type="match status" value="1"/>
</dbReference>
<evidence type="ECO:0000256" key="9">
    <source>
        <dbReference type="ARBA" id="ARBA00022741"/>
    </source>
</evidence>
<feature type="domain" description="YjeF N-terminal" evidence="22">
    <location>
        <begin position="42"/>
        <end position="243"/>
    </location>
</feature>
<evidence type="ECO:0000256" key="14">
    <source>
        <dbReference type="ARBA" id="ARBA00023235"/>
    </source>
</evidence>
<dbReference type="Pfam" id="PF03853">
    <property type="entry name" value="YjeF_N"/>
    <property type="match status" value="1"/>
</dbReference>
<evidence type="ECO:0000256" key="15">
    <source>
        <dbReference type="ARBA" id="ARBA00023239"/>
    </source>
</evidence>
<dbReference type="NCBIfam" id="TIGR00196">
    <property type="entry name" value="yjeF_cterm"/>
    <property type="match status" value="1"/>
</dbReference>
<keyword evidence="8" id="KW-0479">Metal-binding</keyword>
<evidence type="ECO:0000256" key="6">
    <source>
        <dbReference type="ARBA" id="ARBA00012228"/>
    </source>
</evidence>
<keyword evidence="9" id="KW-0547">Nucleotide-binding</keyword>
<dbReference type="InterPro" id="IPR029056">
    <property type="entry name" value="Ribokinase-like"/>
</dbReference>
<name>A0A381N2E1_9ZZZZ</name>
<dbReference type="Gene3D" id="3.40.50.10260">
    <property type="entry name" value="YjeF N-terminal domain"/>
    <property type="match status" value="1"/>
</dbReference>
<dbReference type="AlphaFoldDB" id="A0A381N2E1"/>
<protein>
    <recommendedName>
        <fullName evidence="18">Nicotinamide nucleotide repair protein</fullName>
        <ecNumber evidence="7">4.2.1.136</ecNumber>
        <ecNumber evidence="6">5.1.99.6</ecNumber>
    </recommendedName>
</protein>
<evidence type="ECO:0000256" key="8">
    <source>
        <dbReference type="ARBA" id="ARBA00022723"/>
    </source>
</evidence>
<evidence type="ECO:0000256" key="18">
    <source>
        <dbReference type="ARBA" id="ARBA00032624"/>
    </source>
</evidence>
<dbReference type="InterPro" id="IPR017953">
    <property type="entry name" value="Carbohydrate_kinase_pred_CS"/>
</dbReference>
<evidence type="ECO:0000259" key="21">
    <source>
        <dbReference type="PROSITE" id="PS51383"/>
    </source>
</evidence>
<keyword evidence="13" id="KW-0520">NAD</keyword>
<dbReference type="HAMAP" id="MF_01965">
    <property type="entry name" value="NADHX_dehydratase"/>
    <property type="match status" value="1"/>
</dbReference>
<keyword evidence="15" id="KW-0456">Lyase</keyword>
<dbReference type="EC" id="5.1.99.6" evidence="6"/>
<proteinExistence type="inferred from homology"/>
<dbReference type="InterPro" id="IPR004443">
    <property type="entry name" value="YjeF_N_dom"/>
</dbReference>
<evidence type="ECO:0000256" key="11">
    <source>
        <dbReference type="ARBA" id="ARBA00022857"/>
    </source>
</evidence>
<dbReference type="CDD" id="cd01171">
    <property type="entry name" value="YXKO-related"/>
    <property type="match status" value="1"/>
</dbReference>
<evidence type="ECO:0000256" key="19">
    <source>
        <dbReference type="ARBA" id="ARBA00048238"/>
    </source>
</evidence>
<evidence type="ECO:0000256" key="16">
    <source>
        <dbReference type="ARBA" id="ARBA00023268"/>
    </source>
</evidence>
<evidence type="ECO:0000256" key="10">
    <source>
        <dbReference type="ARBA" id="ARBA00022840"/>
    </source>
</evidence>
<dbReference type="NCBIfam" id="TIGR00197">
    <property type="entry name" value="yjeF_nterm"/>
    <property type="match status" value="1"/>
</dbReference>
<dbReference type="InterPro" id="IPR000631">
    <property type="entry name" value="CARKD"/>
</dbReference>
<evidence type="ECO:0000256" key="2">
    <source>
        <dbReference type="ARBA" id="ARBA00000909"/>
    </source>
</evidence>
<dbReference type="HAMAP" id="MF_01966">
    <property type="entry name" value="NADHX_epimerase"/>
    <property type="match status" value="1"/>
</dbReference>
<evidence type="ECO:0000256" key="20">
    <source>
        <dbReference type="ARBA" id="ARBA00049209"/>
    </source>
</evidence>
<dbReference type="EC" id="4.2.1.136" evidence="7"/>
<evidence type="ECO:0000256" key="5">
    <source>
        <dbReference type="ARBA" id="ARBA00009524"/>
    </source>
</evidence>
<evidence type="ECO:0000256" key="7">
    <source>
        <dbReference type="ARBA" id="ARBA00013129"/>
    </source>
</evidence>
<organism evidence="23">
    <name type="scientific">marine metagenome</name>
    <dbReference type="NCBI Taxonomy" id="408172"/>
    <lineage>
        <taxon>unclassified sequences</taxon>
        <taxon>metagenomes</taxon>
        <taxon>ecological metagenomes</taxon>
    </lineage>
</organism>
<keyword evidence="16" id="KW-0511">Multifunctional enzyme</keyword>
<comment type="function">
    <text evidence="17">Bifunctional enzyme that catalyzes the epimerization of the S- and R-forms of NAD(P)HX and the dehydration of the S-form of NAD(P)HX at the expense of ADP, which is converted to AMP. This allows the repair of both epimers of NAD(P)HX, a damaged form of NAD(P)H that is a result of enzymatic or heat-dependent hydration.</text>
</comment>
<comment type="catalytic activity">
    <reaction evidence="2">
        <text>(6R)-NADPHX = (6S)-NADPHX</text>
        <dbReference type="Rhea" id="RHEA:32227"/>
        <dbReference type="ChEBI" id="CHEBI:64076"/>
        <dbReference type="ChEBI" id="CHEBI:64077"/>
        <dbReference type="EC" id="5.1.99.6"/>
    </reaction>
</comment>
<comment type="similarity">
    <text evidence="4">In the N-terminal section; belongs to the NnrE/AIBP family.</text>
</comment>
<comment type="catalytic activity">
    <reaction evidence="20">
        <text>(6S)-NADPHX + ADP = AMP + phosphate + NADPH + H(+)</text>
        <dbReference type="Rhea" id="RHEA:32235"/>
        <dbReference type="ChEBI" id="CHEBI:15378"/>
        <dbReference type="ChEBI" id="CHEBI:43474"/>
        <dbReference type="ChEBI" id="CHEBI:57783"/>
        <dbReference type="ChEBI" id="CHEBI:64076"/>
        <dbReference type="ChEBI" id="CHEBI:456215"/>
        <dbReference type="ChEBI" id="CHEBI:456216"/>
        <dbReference type="EC" id="4.2.1.136"/>
    </reaction>
</comment>
<sequence>VPRISGVADSFGASLSTPMIDSRNPLRPFAREVVYALTAGESKTLDSAAIETVGVPQPVLMENAGRSAAQITQCLFPEGSVVGIVGSGNNGGDTLVLLRTLRAWGREVCAVLVAERAMDDPLLHGWDIPVIMDEVLDQSGWDALLGPCGVAIDGILGIGAKGPARDRQASAIAQLNRASCPVLAIDVPSGIDSSTGAVQGEAIRATVTVGFGAPKLGSLLSPARAHTGRIVVVDIGFPPSGNTDDFAQVITPLWAQRQLPSRPTDTHKNAVGRLTIIAGQPGMAGAAVLTTQAALTAGAGLVRVCSVPENREILQRSTPEAIYVDVSDDEALELALEDTDAVVLGPGLGTNRLSANLANKVTKGPGRPLVLDADALNLAAEGFFDLRALGKSRPMLSTPHAGEMSRLLGESKSNIIGDRLAALREAVERFEHCFLLKGTPSLISNTGRGILVGSQGTSDLAVGGMGDTLTGVCGALIAQGLGVMEAGAVSLYLTGRAANIAARGASLTPSDVIRWMPDALIERGAGASELGFPFVFYDADAAR</sequence>
<comment type="catalytic activity">
    <reaction evidence="19">
        <text>(6S)-NADHX + ADP = AMP + phosphate + NADH + H(+)</text>
        <dbReference type="Rhea" id="RHEA:32223"/>
        <dbReference type="ChEBI" id="CHEBI:15378"/>
        <dbReference type="ChEBI" id="CHEBI:43474"/>
        <dbReference type="ChEBI" id="CHEBI:57945"/>
        <dbReference type="ChEBI" id="CHEBI:64074"/>
        <dbReference type="ChEBI" id="CHEBI:456215"/>
        <dbReference type="ChEBI" id="CHEBI:456216"/>
        <dbReference type="EC" id="4.2.1.136"/>
    </reaction>
</comment>
<accession>A0A381N2E1</accession>
<dbReference type="PROSITE" id="PS51383">
    <property type="entry name" value="YJEF_C_3"/>
    <property type="match status" value="1"/>
</dbReference>
<dbReference type="GO" id="GO:0052855">
    <property type="term" value="F:ADP-dependent NAD(P)H-hydrate dehydratase activity"/>
    <property type="evidence" value="ECO:0007669"/>
    <property type="project" value="UniProtKB-EC"/>
</dbReference>
<evidence type="ECO:0000256" key="4">
    <source>
        <dbReference type="ARBA" id="ARBA00006001"/>
    </source>
</evidence>
<keyword evidence="10" id="KW-0067">ATP-binding</keyword>
<comment type="cofactor">
    <cofactor evidence="3">
        <name>K(+)</name>
        <dbReference type="ChEBI" id="CHEBI:29103"/>
    </cofactor>
</comment>
<keyword evidence="12" id="KW-0630">Potassium</keyword>
<dbReference type="GO" id="GO:0005524">
    <property type="term" value="F:ATP binding"/>
    <property type="evidence" value="ECO:0007669"/>
    <property type="project" value="UniProtKB-KW"/>
</dbReference>
<evidence type="ECO:0000256" key="3">
    <source>
        <dbReference type="ARBA" id="ARBA00001958"/>
    </source>
</evidence>
<dbReference type="GO" id="GO:0110051">
    <property type="term" value="P:metabolite repair"/>
    <property type="evidence" value="ECO:0007669"/>
    <property type="project" value="TreeGrafter"/>
</dbReference>
<evidence type="ECO:0000256" key="13">
    <source>
        <dbReference type="ARBA" id="ARBA00023027"/>
    </source>
</evidence>
<dbReference type="PIRSF" id="PIRSF017184">
    <property type="entry name" value="Nnr"/>
    <property type="match status" value="1"/>
</dbReference>
<evidence type="ECO:0000256" key="17">
    <source>
        <dbReference type="ARBA" id="ARBA00025153"/>
    </source>
</evidence>
<evidence type="ECO:0000256" key="1">
    <source>
        <dbReference type="ARBA" id="ARBA00000013"/>
    </source>
</evidence>
<keyword evidence="11" id="KW-0521">NADP</keyword>
<comment type="catalytic activity">
    <reaction evidence="1">
        <text>(6R)-NADHX = (6S)-NADHX</text>
        <dbReference type="Rhea" id="RHEA:32215"/>
        <dbReference type="ChEBI" id="CHEBI:64074"/>
        <dbReference type="ChEBI" id="CHEBI:64075"/>
        <dbReference type="EC" id="5.1.99.6"/>
    </reaction>
</comment>
<dbReference type="SUPFAM" id="SSF64153">
    <property type="entry name" value="YjeF N-terminal domain-like"/>
    <property type="match status" value="1"/>
</dbReference>
<dbReference type="PROSITE" id="PS51385">
    <property type="entry name" value="YJEF_N"/>
    <property type="match status" value="1"/>
</dbReference>
<dbReference type="PANTHER" id="PTHR12592">
    <property type="entry name" value="ATP-DEPENDENT (S)-NAD(P)H-HYDRATE DEHYDRATASE FAMILY MEMBER"/>
    <property type="match status" value="1"/>
</dbReference>
<dbReference type="InterPro" id="IPR036652">
    <property type="entry name" value="YjeF_N_dom_sf"/>
</dbReference>
<feature type="non-terminal residue" evidence="23">
    <location>
        <position position="1"/>
    </location>
</feature>
<dbReference type="GO" id="GO:0052856">
    <property type="term" value="F:NAD(P)HX epimerase activity"/>
    <property type="evidence" value="ECO:0007669"/>
    <property type="project" value="UniProtKB-EC"/>
</dbReference>
<dbReference type="PROSITE" id="PS01049">
    <property type="entry name" value="YJEF_C_1"/>
    <property type="match status" value="1"/>
</dbReference>
<reference evidence="23" key="1">
    <citation type="submission" date="2018-05" db="EMBL/GenBank/DDBJ databases">
        <authorList>
            <person name="Lanie J.A."/>
            <person name="Ng W.-L."/>
            <person name="Kazmierczak K.M."/>
            <person name="Andrzejewski T.M."/>
            <person name="Davidsen T.M."/>
            <person name="Wayne K.J."/>
            <person name="Tettelin H."/>
            <person name="Glass J.I."/>
            <person name="Rusch D."/>
            <person name="Podicherti R."/>
            <person name="Tsui H.-C.T."/>
            <person name="Winkler M.E."/>
        </authorList>
    </citation>
    <scope>NUCLEOTIDE SEQUENCE</scope>
</reference>
<dbReference type="InterPro" id="IPR030677">
    <property type="entry name" value="Nnr"/>
</dbReference>
<dbReference type="EMBL" id="UINC01000035">
    <property type="protein sequence ID" value="SUZ47803.1"/>
    <property type="molecule type" value="Genomic_DNA"/>
</dbReference>
<feature type="domain" description="YjeF C-terminal" evidence="21">
    <location>
        <begin position="251"/>
        <end position="523"/>
    </location>
</feature>
<evidence type="ECO:0000256" key="12">
    <source>
        <dbReference type="ARBA" id="ARBA00022958"/>
    </source>
</evidence>
<keyword evidence="14" id="KW-0413">Isomerase</keyword>
<evidence type="ECO:0000259" key="22">
    <source>
        <dbReference type="PROSITE" id="PS51385"/>
    </source>
</evidence>
<dbReference type="GO" id="GO:0046872">
    <property type="term" value="F:metal ion binding"/>
    <property type="evidence" value="ECO:0007669"/>
    <property type="project" value="UniProtKB-KW"/>
</dbReference>
<evidence type="ECO:0000313" key="23">
    <source>
        <dbReference type="EMBL" id="SUZ47803.1"/>
    </source>
</evidence>
<gene>
    <name evidence="23" type="ORF">METZ01_LOCUS657</name>
</gene>
<dbReference type="Pfam" id="PF01256">
    <property type="entry name" value="Carb_kinase"/>
    <property type="match status" value="1"/>
</dbReference>
<dbReference type="SUPFAM" id="SSF53613">
    <property type="entry name" value="Ribokinase-like"/>
    <property type="match status" value="1"/>
</dbReference>
<dbReference type="PANTHER" id="PTHR12592:SF0">
    <property type="entry name" value="ATP-DEPENDENT (S)-NAD(P)H-HYDRATE DEHYDRATASE"/>
    <property type="match status" value="1"/>
</dbReference>